<evidence type="ECO:0000313" key="2">
    <source>
        <dbReference type="EMBL" id="TDF97228.1"/>
    </source>
</evidence>
<dbReference type="Pfam" id="PF13045">
    <property type="entry name" value="DUF3905"/>
    <property type="match status" value="1"/>
</dbReference>
<evidence type="ECO:0000313" key="3">
    <source>
        <dbReference type="Proteomes" id="UP000295636"/>
    </source>
</evidence>
<feature type="region of interest" description="Disordered" evidence="1">
    <location>
        <begin position="129"/>
        <end position="161"/>
    </location>
</feature>
<sequence length="161" mass="17760">MMDRNEKKKNANEPADDNPDQKQTASSDQSDLDPFEINFLPQFMEGRGPRDPFVNSQGVVIGDHMYQSKHSPLEQWSTETDPAVMAGDEWVHPFKDIGFHTAENRDIFEEGVPPRSGIFMHPDKDVAYPAYNNEAGGSAGDADPAEASADQTKQNNGPGKP</sequence>
<proteinExistence type="predicted"/>
<comment type="caution">
    <text evidence="2">The sequence shown here is derived from an EMBL/GenBank/DDBJ whole genome shotgun (WGS) entry which is preliminary data.</text>
</comment>
<evidence type="ECO:0000256" key="1">
    <source>
        <dbReference type="SAM" id="MobiDB-lite"/>
    </source>
</evidence>
<protein>
    <submittedName>
        <fullName evidence="2">DUF3905 domain-containing protein</fullName>
    </submittedName>
</protein>
<name>A0A4R5KQI1_9BACL</name>
<dbReference type="OrthoDB" id="2695269at2"/>
<dbReference type="AlphaFoldDB" id="A0A4R5KQI1"/>
<gene>
    <name evidence="2" type="ORF">E1757_15495</name>
</gene>
<feature type="compositionally biased region" description="Polar residues" evidence="1">
    <location>
        <begin position="149"/>
        <end position="161"/>
    </location>
</feature>
<reference evidence="2 3" key="1">
    <citation type="submission" date="2019-03" db="EMBL/GenBank/DDBJ databases">
        <title>This is whole genome sequence of Paenibacillus sp MS74 strain.</title>
        <authorList>
            <person name="Trinh H.N."/>
        </authorList>
    </citation>
    <scope>NUCLEOTIDE SEQUENCE [LARGE SCALE GENOMIC DNA]</scope>
    <source>
        <strain evidence="2 3">MS74</strain>
    </source>
</reference>
<keyword evidence="3" id="KW-1185">Reference proteome</keyword>
<dbReference type="RefSeq" id="WP_133229592.1">
    <property type="nucleotide sequence ID" value="NZ_SMRT01000006.1"/>
</dbReference>
<feature type="region of interest" description="Disordered" evidence="1">
    <location>
        <begin position="1"/>
        <end position="35"/>
    </location>
</feature>
<organism evidence="2 3">
    <name type="scientific">Paenibacillus piri</name>
    <dbReference type="NCBI Taxonomy" id="2547395"/>
    <lineage>
        <taxon>Bacteria</taxon>
        <taxon>Bacillati</taxon>
        <taxon>Bacillota</taxon>
        <taxon>Bacilli</taxon>
        <taxon>Bacillales</taxon>
        <taxon>Paenibacillaceae</taxon>
        <taxon>Paenibacillus</taxon>
    </lineage>
</organism>
<dbReference type="InterPro" id="IPR024999">
    <property type="entry name" value="DUF3905"/>
</dbReference>
<dbReference type="EMBL" id="SMRT01000006">
    <property type="protein sequence ID" value="TDF97228.1"/>
    <property type="molecule type" value="Genomic_DNA"/>
</dbReference>
<dbReference type="Proteomes" id="UP000295636">
    <property type="component" value="Unassembled WGS sequence"/>
</dbReference>
<feature type="compositionally biased region" description="Basic and acidic residues" evidence="1">
    <location>
        <begin position="1"/>
        <end position="11"/>
    </location>
</feature>
<accession>A0A4R5KQI1</accession>